<dbReference type="InterPro" id="IPR052895">
    <property type="entry name" value="HetReg/Transcr_Mod"/>
</dbReference>
<reference evidence="4" key="2">
    <citation type="submission" date="2023-06" db="EMBL/GenBank/DDBJ databases">
        <authorList>
            <consortium name="Lawrence Berkeley National Laboratory"/>
            <person name="Haridas S."/>
            <person name="Hensen N."/>
            <person name="Bonometti L."/>
            <person name="Westerberg I."/>
            <person name="Brannstrom I.O."/>
            <person name="Guillou S."/>
            <person name="Cros-Aarteil S."/>
            <person name="Calhoun S."/>
            <person name="Kuo A."/>
            <person name="Mondo S."/>
            <person name="Pangilinan J."/>
            <person name="Riley R."/>
            <person name="LaButti K."/>
            <person name="Andreopoulos B."/>
            <person name="Lipzen A."/>
            <person name="Chen C."/>
            <person name="Yanf M."/>
            <person name="Daum C."/>
            <person name="Ng V."/>
            <person name="Clum A."/>
            <person name="Steindorff A."/>
            <person name="Ohm R."/>
            <person name="Martin F."/>
            <person name="Silar P."/>
            <person name="Natvig D."/>
            <person name="Lalanne C."/>
            <person name="Gautier V."/>
            <person name="Ament-velasquez S.L."/>
            <person name="Kruys A."/>
            <person name="Hutchinson M.I."/>
            <person name="Powell A.J."/>
            <person name="Barry K."/>
            <person name="Miller A.N."/>
            <person name="Grigoriev I.V."/>
            <person name="Debuchy R."/>
            <person name="Gladieux P."/>
            <person name="Thoren M.H."/>
            <person name="Johannesson H."/>
        </authorList>
    </citation>
    <scope>NUCLEOTIDE SEQUENCE</scope>
    <source>
        <strain evidence="4">CBS 232.78</strain>
    </source>
</reference>
<keyword evidence="5" id="KW-1185">Reference proteome</keyword>
<evidence type="ECO:0000313" key="5">
    <source>
        <dbReference type="Proteomes" id="UP001285441"/>
    </source>
</evidence>
<dbReference type="EMBL" id="JAULSW010000011">
    <property type="protein sequence ID" value="KAK3367929.1"/>
    <property type="molecule type" value="Genomic_DNA"/>
</dbReference>
<reference evidence="4" key="1">
    <citation type="journal article" date="2023" name="Mol. Phylogenet. Evol.">
        <title>Genome-scale phylogeny and comparative genomics of the fungal order Sordariales.</title>
        <authorList>
            <person name="Hensen N."/>
            <person name="Bonometti L."/>
            <person name="Westerberg I."/>
            <person name="Brannstrom I.O."/>
            <person name="Guillou S."/>
            <person name="Cros-Aarteil S."/>
            <person name="Calhoun S."/>
            <person name="Haridas S."/>
            <person name="Kuo A."/>
            <person name="Mondo S."/>
            <person name="Pangilinan J."/>
            <person name="Riley R."/>
            <person name="LaButti K."/>
            <person name="Andreopoulos B."/>
            <person name="Lipzen A."/>
            <person name="Chen C."/>
            <person name="Yan M."/>
            <person name="Daum C."/>
            <person name="Ng V."/>
            <person name="Clum A."/>
            <person name="Steindorff A."/>
            <person name="Ohm R.A."/>
            <person name="Martin F."/>
            <person name="Silar P."/>
            <person name="Natvig D.O."/>
            <person name="Lalanne C."/>
            <person name="Gautier V."/>
            <person name="Ament-Velasquez S.L."/>
            <person name="Kruys A."/>
            <person name="Hutchinson M.I."/>
            <person name="Powell A.J."/>
            <person name="Barry K."/>
            <person name="Miller A.N."/>
            <person name="Grigoriev I.V."/>
            <person name="Debuchy R."/>
            <person name="Gladieux P."/>
            <person name="Hiltunen Thoren M."/>
            <person name="Johannesson H."/>
        </authorList>
    </citation>
    <scope>NUCLEOTIDE SEQUENCE</scope>
    <source>
        <strain evidence="4">CBS 232.78</strain>
    </source>
</reference>
<feature type="transmembrane region" description="Helical" evidence="2">
    <location>
        <begin position="307"/>
        <end position="329"/>
    </location>
</feature>
<feature type="domain" description="Heterokaryon incompatibility" evidence="3">
    <location>
        <begin position="86"/>
        <end position="257"/>
    </location>
</feature>
<evidence type="ECO:0000259" key="3">
    <source>
        <dbReference type="Pfam" id="PF06985"/>
    </source>
</evidence>
<keyword evidence="2" id="KW-0472">Membrane</keyword>
<protein>
    <submittedName>
        <fullName evidence="4">Heterokaryon incompatibility protein-domain-containing protein</fullName>
    </submittedName>
</protein>
<name>A0AAE0K0U6_9PEZI</name>
<gene>
    <name evidence="4" type="ORF">B0H63DRAFT_529634</name>
</gene>
<dbReference type="AlphaFoldDB" id="A0AAE0K0U6"/>
<dbReference type="InterPro" id="IPR010730">
    <property type="entry name" value="HET"/>
</dbReference>
<keyword evidence="2" id="KW-1133">Transmembrane helix</keyword>
<comment type="caution">
    <text evidence="4">The sequence shown here is derived from an EMBL/GenBank/DDBJ whole genome shotgun (WGS) entry which is preliminary data.</text>
</comment>
<sequence length="635" mass="69924">MFDLEAVEAEKKSTEPSADELGIDEGKNPPQGPITMEPYTHAELRQDRSEIRLLHLEPEQSSPTTADTDPIRCSISHVSLDDKPAYVAVSYRWAGEPRAIFVSGSGTQHRLDVCANLDAALCQIRGHMQTSKKHLPIWADAICINQQDDAEKSWQVGMMGRVYEQAVFTLVWLGEDGGERGEFALQQLRGFGEAHASRQSPDCPWVERAGELKNDMLDDLTRSAKCDSLGQDAEQVWAAIALLLQRDYWTRVWMIQEIALSRMIFILCGREIIYGFYLPVAISLFRQRFDWPGFLTKAGRGDPYSNLLFWIGTKLMIGTQFVFMTKLLLSGSRRQQGSDTAAVSSPSSGHRSPLAGLLCRVCLPISRFYATNRSDMVGISLQGSPMAPDKQDGIDILHNATTPTDPSTPSVLDEEFDASRGLSTNDYPPCSGPRLLALNVVFMDEVATVGQCYSELSSDDEPLGDGRLDSSTRLWLFELQRLAQSSVSGGTEHQSARIARVAMTGHTTSQTTSLSGISPETALGDFESLIPLIPGIMDGSLRHGTEHLYLPLSSAIRSYCRNRRAFVTSKGWLGIGPLDTKDGDAAAVVVGAQVPFLLRMAPERRWRLVGEAYVEGLMNGESFGDRPAVEVIELC</sequence>
<feature type="region of interest" description="Disordered" evidence="1">
    <location>
        <begin position="1"/>
        <end position="41"/>
    </location>
</feature>
<feature type="transmembrane region" description="Helical" evidence="2">
    <location>
        <begin position="264"/>
        <end position="287"/>
    </location>
</feature>
<dbReference type="PANTHER" id="PTHR24148">
    <property type="entry name" value="ANKYRIN REPEAT DOMAIN-CONTAINING PROTEIN 39 HOMOLOG-RELATED"/>
    <property type="match status" value="1"/>
</dbReference>
<dbReference type="Proteomes" id="UP001285441">
    <property type="component" value="Unassembled WGS sequence"/>
</dbReference>
<keyword evidence="2" id="KW-0812">Transmembrane</keyword>
<accession>A0AAE0K0U6</accession>
<evidence type="ECO:0000256" key="1">
    <source>
        <dbReference type="SAM" id="MobiDB-lite"/>
    </source>
</evidence>
<proteinExistence type="predicted"/>
<evidence type="ECO:0000256" key="2">
    <source>
        <dbReference type="SAM" id="Phobius"/>
    </source>
</evidence>
<organism evidence="4 5">
    <name type="scientific">Podospora didyma</name>
    <dbReference type="NCBI Taxonomy" id="330526"/>
    <lineage>
        <taxon>Eukaryota</taxon>
        <taxon>Fungi</taxon>
        <taxon>Dikarya</taxon>
        <taxon>Ascomycota</taxon>
        <taxon>Pezizomycotina</taxon>
        <taxon>Sordariomycetes</taxon>
        <taxon>Sordariomycetidae</taxon>
        <taxon>Sordariales</taxon>
        <taxon>Podosporaceae</taxon>
        <taxon>Podospora</taxon>
    </lineage>
</organism>
<dbReference type="Pfam" id="PF26639">
    <property type="entry name" value="Het-6_barrel"/>
    <property type="match status" value="1"/>
</dbReference>
<dbReference type="Pfam" id="PF06985">
    <property type="entry name" value="HET"/>
    <property type="match status" value="1"/>
</dbReference>
<dbReference type="PANTHER" id="PTHR24148:SF64">
    <property type="entry name" value="HETEROKARYON INCOMPATIBILITY DOMAIN-CONTAINING PROTEIN"/>
    <property type="match status" value="1"/>
</dbReference>
<evidence type="ECO:0000313" key="4">
    <source>
        <dbReference type="EMBL" id="KAK3367929.1"/>
    </source>
</evidence>